<dbReference type="PANTHER" id="PTHR48063">
    <property type="entry name" value="LRR RECEPTOR-LIKE KINASE"/>
    <property type="match status" value="1"/>
</dbReference>
<dbReference type="InterPro" id="IPR032675">
    <property type="entry name" value="LRR_dom_sf"/>
</dbReference>
<dbReference type="Pfam" id="PF08263">
    <property type="entry name" value="LRRNT_2"/>
    <property type="match status" value="1"/>
</dbReference>
<dbReference type="InterPro" id="IPR046956">
    <property type="entry name" value="RLP23-like"/>
</dbReference>
<evidence type="ECO:0000313" key="12">
    <source>
        <dbReference type="Proteomes" id="UP000594261"/>
    </source>
</evidence>
<keyword evidence="6" id="KW-1133">Transmembrane helix</keyword>
<keyword evidence="12" id="KW-1185">Reference proteome</keyword>
<reference evidence="11 12" key="1">
    <citation type="journal article" date="2016" name="G3 (Bethesda)">
        <title>First Draft Assembly and Annotation of the Genome of a California Endemic Oak Quercus lobata Nee (Fagaceae).</title>
        <authorList>
            <person name="Sork V.L."/>
            <person name="Fitz-Gibbon S.T."/>
            <person name="Puiu D."/>
            <person name="Crepeau M."/>
            <person name="Gugger P.F."/>
            <person name="Sherman R."/>
            <person name="Stevens K."/>
            <person name="Langley C.H."/>
            <person name="Pellegrini M."/>
            <person name="Salzberg S.L."/>
        </authorList>
    </citation>
    <scope>NUCLEOTIDE SEQUENCE [LARGE SCALE GENOMIC DNA]</scope>
    <source>
        <strain evidence="11 12">cv. SW786</strain>
    </source>
</reference>
<dbReference type="Gramene" id="QL05p023880:mrna">
    <property type="protein sequence ID" value="QL05p023880:mrna"/>
    <property type="gene ID" value="QL05p023880"/>
</dbReference>
<evidence type="ECO:0000256" key="9">
    <source>
        <dbReference type="ARBA" id="ARBA00023180"/>
    </source>
</evidence>
<dbReference type="Proteomes" id="UP000594261">
    <property type="component" value="Chromosome 5"/>
</dbReference>
<evidence type="ECO:0000256" key="7">
    <source>
        <dbReference type="ARBA" id="ARBA00023136"/>
    </source>
</evidence>
<evidence type="ECO:0000256" key="4">
    <source>
        <dbReference type="ARBA" id="ARBA00022729"/>
    </source>
</evidence>
<name>A0A7N2LNH3_QUELO</name>
<dbReference type="GO" id="GO:0016020">
    <property type="term" value="C:membrane"/>
    <property type="evidence" value="ECO:0007669"/>
    <property type="project" value="UniProtKB-SubCell"/>
</dbReference>
<evidence type="ECO:0000256" key="6">
    <source>
        <dbReference type="ARBA" id="ARBA00022989"/>
    </source>
</evidence>
<dbReference type="SUPFAM" id="SSF52058">
    <property type="entry name" value="L domain-like"/>
    <property type="match status" value="1"/>
</dbReference>
<keyword evidence="2" id="KW-0433">Leucine-rich repeat</keyword>
<proteinExistence type="predicted"/>
<evidence type="ECO:0000256" key="2">
    <source>
        <dbReference type="ARBA" id="ARBA00022614"/>
    </source>
</evidence>
<dbReference type="PANTHER" id="PTHR48063:SF90">
    <property type="entry name" value="OS11G0565920 PROTEIN"/>
    <property type="match status" value="1"/>
</dbReference>
<dbReference type="FunFam" id="3.80.10.10:FF:000041">
    <property type="entry name" value="LRR receptor-like serine/threonine-protein kinase ERECTA"/>
    <property type="match status" value="1"/>
</dbReference>
<dbReference type="FunFam" id="3.80.10.10:FF:000649">
    <property type="entry name" value="Leucine Rich Repeat family protein"/>
    <property type="match status" value="1"/>
</dbReference>
<dbReference type="OMA" id="CNINEIY"/>
<keyword evidence="9" id="KW-0325">Glycoprotein</keyword>
<keyword evidence="4" id="KW-0732">Signal</keyword>
<evidence type="ECO:0000256" key="3">
    <source>
        <dbReference type="ARBA" id="ARBA00022692"/>
    </source>
</evidence>
<dbReference type="Gene3D" id="3.80.10.10">
    <property type="entry name" value="Ribonuclease Inhibitor"/>
    <property type="match status" value="2"/>
</dbReference>
<keyword evidence="3" id="KW-0812">Transmembrane</keyword>
<dbReference type="InterPro" id="IPR001611">
    <property type="entry name" value="Leu-rich_rpt"/>
</dbReference>
<dbReference type="InterPro" id="IPR013210">
    <property type="entry name" value="LRR_N_plant-typ"/>
</dbReference>
<evidence type="ECO:0000256" key="8">
    <source>
        <dbReference type="ARBA" id="ARBA00023170"/>
    </source>
</evidence>
<dbReference type="InParanoid" id="A0A7N2LNH3"/>
<dbReference type="AlphaFoldDB" id="A0A7N2LNH3"/>
<dbReference type="Pfam" id="PF00560">
    <property type="entry name" value="LRR_1"/>
    <property type="match status" value="5"/>
</dbReference>
<feature type="domain" description="Leucine-rich repeat-containing N-terminal plant-type" evidence="10">
    <location>
        <begin position="48"/>
        <end position="84"/>
    </location>
</feature>
<sequence>MDFSYEKNSMSNLTILFLLLSLFASSPLWIIKLSSCSEVHTNFKCIHAEREALLSFKKGLTDPSGRLSSWVGEDGCQWRGIECSNKSFHVTRLDLRNAFKLFTYDNYSKTTRYCNSCLGDMTAVNFSGVRVEWLQAVNMLPSLLELHSSSCKLESLPLSLPFVNFTSLSVLDLSFNQFNSSIPQWLFNHTSITKLDLGYNALQGQLPSFFGNFCKLKTLDISGNNFSGNIDSFLGNFSNFLSNSMESLDLSHNTLVGKIPNSLGRFGSLTNLNLYFNSFWGSIPSSIGNLSSLQLLSLYENRMNGTIPKVLDNSPC</sequence>
<keyword evidence="7" id="KW-0472">Membrane</keyword>
<evidence type="ECO:0000313" key="11">
    <source>
        <dbReference type="EnsemblPlants" id="QL05p023880:mrna"/>
    </source>
</evidence>
<keyword evidence="5" id="KW-0677">Repeat</keyword>
<dbReference type="EMBL" id="LRBV02000005">
    <property type="status" value="NOT_ANNOTATED_CDS"/>
    <property type="molecule type" value="Genomic_DNA"/>
</dbReference>
<reference evidence="11" key="2">
    <citation type="submission" date="2021-01" db="UniProtKB">
        <authorList>
            <consortium name="EnsemblPlants"/>
        </authorList>
    </citation>
    <scope>IDENTIFICATION</scope>
</reference>
<protein>
    <recommendedName>
        <fullName evidence="10">Leucine-rich repeat-containing N-terminal plant-type domain-containing protein</fullName>
    </recommendedName>
</protein>
<organism evidence="11 12">
    <name type="scientific">Quercus lobata</name>
    <name type="common">Valley oak</name>
    <dbReference type="NCBI Taxonomy" id="97700"/>
    <lineage>
        <taxon>Eukaryota</taxon>
        <taxon>Viridiplantae</taxon>
        <taxon>Streptophyta</taxon>
        <taxon>Embryophyta</taxon>
        <taxon>Tracheophyta</taxon>
        <taxon>Spermatophyta</taxon>
        <taxon>Magnoliopsida</taxon>
        <taxon>eudicotyledons</taxon>
        <taxon>Gunneridae</taxon>
        <taxon>Pentapetalae</taxon>
        <taxon>rosids</taxon>
        <taxon>fabids</taxon>
        <taxon>Fagales</taxon>
        <taxon>Fagaceae</taxon>
        <taxon>Quercus</taxon>
    </lineage>
</organism>
<dbReference type="EnsemblPlants" id="QL05p023880:mrna">
    <property type="protein sequence ID" value="QL05p023880:mrna"/>
    <property type="gene ID" value="QL05p023880"/>
</dbReference>
<evidence type="ECO:0000256" key="1">
    <source>
        <dbReference type="ARBA" id="ARBA00004479"/>
    </source>
</evidence>
<keyword evidence="8" id="KW-0675">Receptor</keyword>
<accession>A0A7N2LNH3</accession>
<evidence type="ECO:0000259" key="10">
    <source>
        <dbReference type="Pfam" id="PF08263"/>
    </source>
</evidence>
<evidence type="ECO:0000256" key="5">
    <source>
        <dbReference type="ARBA" id="ARBA00022737"/>
    </source>
</evidence>
<comment type="subcellular location">
    <subcellularLocation>
        <location evidence="1">Membrane</location>
        <topology evidence="1">Single-pass type I membrane protein</topology>
    </subcellularLocation>
</comment>